<comment type="caution">
    <text evidence="2">The sequence shown here is derived from an EMBL/GenBank/DDBJ whole genome shotgun (WGS) entry which is preliminary data.</text>
</comment>
<name>A0A4Y3HVQ7_9VIBR</name>
<feature type="signal peptide" evidence="1">
    <location>
        <begin position="1"/>
        <end position="20"/>
    </location>
</feature>
<organism evidence="2 3">
    <name type="scientific">Vibrio inusitatus NBRC 102082</name>
    <dbReference type="NCBI Taxonomy" id="1219070"/>
    <lineage>
        <taxon>Bacteria</taxon>
        <taxon>Pseudomonadati</taxon>
        <taxon>Pseudomonadota</taxon>
        <taxon>Gammaproteobacteria</taxon>
        <taxon>Vibrionales</taxon>
        <taxon>Vibrionaceae</taxon>
        <taxon>Vibrio</taxon>
    </lineage>
</organism>
<keyword evidence="2" id="KW-0449">Lipoprotein</keyword>
<feature type="chain" id="PRO_5021334496" evidence="1">
    <location>
        <begin position="21"/>
        <end position="191"/>
    </location>
</feature>
<evidence type="ECO:0000313" key="2">
    <source>
        <dbReference type="EMBL" id="GEA51137.1"/>
    </source>
</evidence>
<reference evidence="2 3" key="1">
    <citation type="submission" date="2019-06" db="EMBL/GenBank/DDBJ databases">
        <title>Whole genome shotgun sequence of Vibrio inusitatus NBRC 102082.</title>
        <authorList>
            <person name="Hosoyama A."/>
            <person name="Uohara A."/>
            <person name="Ohji S."/>
            <person name="Ichikawa N."/>
        </authorList>
    </citation>
    <scope>NUCLEOTIDE SEQUENCE [LARGE SCALE GENOMIC DNA]</scope>
    <source>
        <strain evidence="2 3">NBRC 102082</strain>
    </source>
</reference>
<dbReference type="PROSITE" id="PS51257">
    <property type="entry name" value="PROKAR_LIPOPROTEIN"/>
    <property type="match status" value="1"/>
</dbReference>
<keyword evidence="3" id="KW-1185">Reference proteome</keyword>
<dbReference type="InterPro" id="IPR005619">
    <property type="entry name" value="Uncharacterised_YajG"/>
</dbReference>
<dbReference type="RefSeq" id="WP_141345463.1">
    <property type="nucleotide sequence ID" value="NZ_BJLF01000008.1"/>
</dbReference>
<protein>
    <submittedName>
        <fullName evidence="2">Lipoprotein</fullName>
    </submittedName>
</protein>
<proteinExistence type="predicted"/>
<dbReference type="Proteomes" id="UP000318717">
    <property type="component" value="Unassembled WGS sequence"/>
</dbReference>
<dbReference type="OrthoDB" id="5900953at2"/>
<gene>
    <name evidence="2" type="ORF">VIN01S_19410</name>
</gene>
<evidence type="ECO:0000256" key="1">
    <source>
        <dbReference type="SAM" id="SignalP"/>
    </source>
</evidence>
<evidence type="ECO:0000313" key="3">
    <source>
        <dbReference type="Proteomes" id="UP000318717"/>
    </source>
</evidence>
<accession>A0A4Y3HVQ7</accession>
<sequence length="191" mass="20748">MKHLLIVAFSALILSGCANPTDQQLNFAPAADSNQVTLNEQKSLALSTTDVRTAQYLALVKKGADKALPIHAKQNARIAFNNAMKSLLESQGFVISLSSENNVEVEIQEALVRVNSSTFSNDMDAKVTLKVTAETPSGKFVKTYTGSAKATNSMGASNEQIELILNHVSKLVLNEIANDVELIDYMEEKFQ</sequence>
<dbReference type="AlphaFoldDB" id="A0A4Y3HVQ7"/>
<dbReference type="EMBL" id="BJLF01000008">
    <property type="protein sequence ID" value="GEA51137.1"/>
    <property type="molecule type" value="Genomic_DNA"/>
</dbReference>
<dbReference type="Pfam" id="PF03923">
    <property type="entry name" value="Lipoprotein_16"/>
    <property type="match status" value="1"/>
</dbReference>
<keyword evidence="1" id="KW-0732">Signal</keyword>